<name>A0A167WQ97_9AGAM</name>
<dbReference type="AlphaFoldDB" id="A0A167WQ97"/>
<proteinExistence type="predicted"/>
<reference evidence="1" key="1">
    <citation type="journal article" date="2016" name="Mol. Biol. Evol.">
        <title>Comparative Genomics of Early-Diverging Mushroom-Forming Fungi Provides Insights into the Origins of Lignocellulose Decay Capabilities.</title>
        <authorList>
            <person name="Nagy L.G."/>
            <person name="Riley R."/>
            <person name="Tritt A."/>
            <person name="Adam C."/>
            <person name="Daum C."/>
            <person name="Floudas D."/>
            <person name="Sun H."/>
            <person name="Yadav J.S."/>
            <person name="Pangilinan J."/>
            <person name="Larsson K.H."/>
            <person name="Matsuura K."/>
            <person name="Barry K."/>
            <person name="Labutti K."/>
            <person name="Kuo R."/>
            <person name="Ohm R.A."/>
            <person name="Bhattacharya S.S."/>
            <person name="Shirouzu T."/>
            <person name="Yoshinaga Y."/>
            <person name="Martin F.M."/>
            <person name="Grigoriev I.V."/>
            <person name="Hibbett D.S."/>
        </authorList>
    </citation>
    <scope>NUCLEOTIDE SEQUENCE [LARGE SCALE GENOMIC DNA]</scope>
    <source>
        <strain evidence="1">CBS 109695</strain>
    </source>
</reference>
<dbReference type="OrthoDB" id="3261852at2759"/>
<gene>
    <name evidence="1" type="ORF">FIBSPDRAFT_1053580</name>
</gene>
<sequence>PSDAPQVVHIDSLEAALAKLNVNVPIKDLLKLIHEEDEAKRAAAATQCRTALSNLALRPPEQTAGLQFTTISRSIPDLPKHANVDPLAKERRLRLRELSEQTFPDGKVPELFALTSLALSQDVATKGPGLPVILATRIVATNAIDTSQYQIQPAHW</sequence>
<protein>
    <submittedName>
        <fullName evidence="1">Uncharacterized protein</fullName>
    </submittedName>
</protein>
<evidence type="ECO:0000313" key="1">
    <source>
        <dbReference type="EMBL" id="KZP06358.1"/>
    </source>
</evidence>
<organism evidence="1">
    <name type="scientific">Athelia psychrophila</name>
    <dbReference type="NCBI Taxonomy" id="1759441"/>
    <lineage>
        <taxon>Eukaryota</taxon>
        <taxon>Fungi</taxon>
        <taxon>Dikarya</taxon>
        <taxon>Basidiomycota</taxon>
        <taxon>Agaricomycotina</taxon>
        <taxon>Agaricomycetes</taxon>
        <taxon>Agaricomycetidae</taxon>
        <taxon>Atheliales</taxon>
        <taxon>Atheliaceae</taxon>
        <taxon>Athelia</taxon>
    </lineage>
</organism>
<accession>A0A167WQ97</accession>
<dbReference type="EMBL" id="KV417791">
    <property type="protein sequence ID" value="KZP06358.1"/>
    <property type="molecule type" value="Genomic_DNA"/>
</dbReference>
<feature type="non-terminal residue" evidence="1">
    <location>
        <position position="1"/>
    </location>
</feature>